<evidence type="ECO:0000313" key="5">
    <source>
        <dbReference type="EMBL" id="ADD41625.1"/>
    </source>
</evidence>
<dbReference type="AlphaFoldDB" id="D3PZF1"/>
<protein>
    <submittedName>
        <fullName evidence="5">N-acetylmuramyl-L-alanine amidase, negative regulator of AmpC, AmpD</fullName>
    </submittedName>
</protein>
<dbReference type="InterPro" id="IPR015510">
    <property type="entry name" value="PGRP"/>
</dbReference>
<reference evidence="5 6" key="1">
    <citation type="journal article" date="2009" name="Stand. Genomic Sci.">
        <title>Complete genome sequence of Stackebrandtia nassauensis type strain (LLR-40K-21).</title>
        <authorList>
            <person name="Munk C."/>
            <person name="Lapidus A."/>
            <person name="Copeland A."/>
            <person name="Jando M."/>
            <person name="Mayilraj S."/>
            <person name="Glavina Del Rio T."/>
            <person name="Nolan M."/>
            <person name="Chen F."/>
            <person name="Lucas S."/>
            <person name="Tice H."/>
            <person name="Cheng J.F."/>
            <person name="Han C."/>
            <person name="Detter J.C."/>
            <person name="Bruce D."/>
            <person name="Goodwin L."/>
            <person name="Chain P."/>
            <person name="Pitluck S."/>
            <person name="Goker M."/>
            <person name="Ovchinikova G."/>
            <person name="Pati A."/>
            <person name="Ivanova N."/>
            <person name="Mavromatis K."/>
            <person name="Chen A."/>
            <person name="Palaniappan K."/>
            <person name="Land M."/>
            <person name="Hauser L."/>
            <person name="Chang Y.J."/>
            <person name="Jeffries C.D."/>
            <person name="Bristow J."/>
            <person name="Eisen J.A."/>
            <person name="Markowitz V."/>
            <person name="Hugenholtz P."/>
            <person name="Kyrpides N.C."/>
            <person name="Klenk H.P."/>
        </authorList>
    </citation>
    <scope>NUCLEOTIDE SEQUENCE [LARGE SCALE GENOMIC DNA]</scope>
    <source>
        <strain evidence="6">DSM 44728 / CIP 108903 / NRRL B-16338 / NBRC 102104 / LLR-40K-21</strain>
    </source>
</reference>
<dbReference type="SMART" id="SM00644">
    <property type="entry name" value="Ami_2"/>
    <property type="match status" value="1"/>
</dbReference>
<evidence type="ECO:0000259" key="4">
    <source>
        <dbReference type="SMART" id="SM00701"/>
    </source>
</evidence>
<dbReference type="OrthoDB" id="514320at2"/>
<dbReference type="KEGG" id="sna:Snas_1929"/>
<feature type="domain" description="N-acetylmuramoyl-L-alanine amidase" evidence="3">
    <location>
        <begin position="55"/>
        <end position="203"/>
    </location>
</feature>
<dbReference type="STRING" id="446470.Snas_1929"/>
<keyword evidence="6" id="KW-1185">Reference proteome</keyword>
<evidence type="ECO:0000256" key="1">
    <source>
        <dbReference type="ARBA" id="ARBA00007553"/>
    </source>
</evidence>
<sequence length="223" mass="23532">MSPIPPTSRRNLLRGAIVVGAGTAVGGAALLTTSVAHADAKAPEITSCADWGAREPSGELTQLDANPTKIVIHHTASGNSGGEDQESSNAFAREVQSWHMDGNGWSDTGQHFTVTRGGFALEGRHTSLQHLTDGAGFVQGAHSPGANTDGVGIENQGTFTDSLPPEALYNKLVELCAYICTQWGIDPKEIYGHRDFYNTECPGQAFYDQLPKLREDVAAAVGG</sequence>
<dbReference type="GO" id="GO:0008745">
    <property type="term" value="F:N-acetylmuramoyl-L-alanine amidase activity"/>
    <property type="evidence" value="ECO:0007669"/>
    <property type="project" value="InterPro"/>
</dbReference>
<dbReference type="Proteomes" id="UP000000844">
    <property type="component" value="Chromosome"/>
</dbReference>
<dbReference type="PANTHER" id="PTHR11022">
    <property type="entry name" value="PEPTIDOGLYCAN RECOGNITION PROTEIN"/>
    <property type="match status" value="1"/>
</dbReference>
<evidence type="ECO:0000313" key="6">
    <source>
        <dbReference type="Proteomes" id="UP000000844"/>
    </source>
</evidence>
<dbReference type="GO" id="GO:0009253">
    <property type="term" value="P:peptidoglycan catabolic process"/>
    <property type="evidence" value="ECO:0007669"/>
    <property type="project" value="InterPro"/>
</dbReference>
<dbReference type="eggNOG" id="COG3023">
    <property type="taxonomic scope" value="Bacteria"/>
</dbReference>
<dbReference type="Gene3D" id="3.40.80.10">
    <property type="entry name" value="Peptidoglycan recognition protein-like"/>
    <property type="match status" value="1"/>
</dbReference>
<dbReference type="PANTHER" id="PTHR11022:SF41">
    <property type="entry name" value="PEPTIDOGLYCAN-RECOGNITION PROTEIN LC-RELATED"/>
    <property type="match status" value="1"/>
</dbReference>
<gene>
    <name evidence="5" type="ordered locus">Snas_1929</name>
</gene>
<dbReference type="CDD" id="cd06583">
    <property type="entry name" value="PGRP"/>
    <property type="match status" value="1"/>
</dbReference>
<comment type="similarity">
    <text evidence="1">Belongs to the N-acetylmuramoyl-L-alanine amidase 2 family.</text>
</comment>
<feature type="domain" description="Peptidoglycan recognition protein family" evidence="4">
    <location>
        <begin position="43"/>
        <end position="197"/>
    </location>
</feature>
<proteinExistence type="inferred from homology"/>
<keyword evidence="2" id="KW-0472">Membrane</keyword>
<dbReference type="InterPro" id="IPR006311">
    <property type="entry name" value="TAT_signal"/>
</dbReference>
<dbReference type="Pfam" id="PF01510">
    <property type="entry name" value="Amidase_2"/>
    <property type="match status" value="1"/>
</dbReference>
<dbReference type="InterPro" id="IPR006619">
    <property type="entry name" value="PGRP_domain_met/bac"/>
</dbReference>
<dbReference type="InterPro" id="IPR036505">
    <property type="entry name" value="Amidase/PGRP_sf"/>
</dbReference>
<dbReference type="RefSeq" id="WP_013017196.1">
    <property type="nucleotide sequence ID" value="NC_013947.1"/>
</dbReference>
<evidence type="ECO:0000259" key="3">
    <source>
        <dbReference type="SMART" id="SM00644"/>
    </source>
</evidence>
<dbReference type="GO" id="GO:0008270">
    <property type="term" value="F:zinc ion binding"/>
    <property type="evidence" value="ECO:0007669"/>
    <property type="project" value="InterPro"/>
</dbReference>
<organism evidence="5 6">
    <name type="scientific">Stackebrandtia nassauensis (strain DSM 44728 / CIP 108903 / NRRL B-16338 / NBRC 102104 / LLR-40K-21)</name>
    <dbReference type="NCBI Taxonomy" id="446470"/>
    <lineage>
        <taxon>Bacteria</taxon>
        <taxon>Bacillati</taxon>
        <taxon>Actinomycetota</taxon>
        <taxon>Actinomycetes</taxon>
        <taxon>Glycomycetales</taxon>
        <taxon>Glycomycetaceae</taxon>
        <taxon>Stackebrandtia</taxon>
    </lineage>
</organism>
<keyword evidence="2" id="KW-1133">Transmembrane helix</keyword>
<dbReference type="PROSITE" id="PS51318">
    <property type="entry name" value="TAT"/>
    <property type="match status" value="1"/>
</dbReference>
<dbReference type="SMART" id="SM00701">
    <property type="entry name" value="PGRP"/>
    <property type="match status" value="1"/>
</dbReference>
<dbReference type="HOGENOM" id="CLU_037559_0_1_11"/>
<dbReference type="SUPFAM" id="SSF55846">
    <property type="entry name" value="N-acetylmuramoyl-L-alanine amidase-like"/>
    <property type="match status" value="1"/>
</dbReference>
<evidence type="ECO:0000256" key="2">
    <source>
        <dbReference type="SAM" id="Phobius"/>
    </source>
</evidence>
<dbReference type="EMBL" id="CP001778">
    <property type="protein sequence ID" value="ADD41625.1"/>
    <property type="molecule type" value="Genomic_DNA"/>
</dbReference>
<feature type="transmembrane region" description="Helical" evidence="2">
    <location>
        <begin position="12"/>
        <end position="31"/>
    </location>
</feature>
<accession>D3PZF1</accession>
<name>D3PZF1_STANL</name>
<keyword evidence="2" id="KW-0812">Transmembrane</keyword>
<dbReference type="InterPro" id="IPR002502">
    <property type="entry name" value="Amidase_domain"/>
</dbReference>